<name>A0A1R3V819_9HYPH</name>
<dbReference type="Proteomes" id="UP000188388">
    <property type="component" value="Unassembled WGS sequence"/>
</dbReference>
<proteinExistence type="predicted"/>
<evidence type="ECO:0000313" key="2">
    <source>
        <dbReference type="Proteomes" id="UP000188388"/>
    </source>
</evidence>
<organism evidence="1 2">
    <name type="scientific">Mesorhizobium prunaredense</name>
    <dbReference type="NCBI Taxonomy" id="1631249"/>
    <lineage>
        <taxon>Bacteria</taxon>
        <taxon>Pseudomonadati</taxon>
        <taxon>Pseudomonadota</taxon>
        <taxon>Alphaproteobacteria</taxon>
        <taxon>Hyphomicrobiales</taxon>
        <taxon>Phyllobacteriaceae</taxon>
        <taxon>Mesorhizobium</taxon>
    </lineage>
</organism>
<sequence>MKGNGPPMDLLGRAWDRMITGLPGGKSHTARFEMACAWELSDRVIFLVGEGSLAKC</sequence>
<evidence type="ECO:0000313" key="1">
    <source>
        <dbReference type="EMBL" id="SIT56040.1"/>
    </source>
</evidence>
<gene>
    <name evidence="1" type="ORF">BQ8794_240247</name>
</gene>
<dbReference type="AlphaFoldDB" id="A0A1R3V819"/>
<keyword evidence="2" id="KW-1185">Reference proteome</keyword>
<protein>
    <submittedName>
        <fullName evidence="1">Uncharacterized protein</fullName>
    </submittedName>
</protein>
<accession>A0A1R3V819</accession>
<reference evidence="2" key="1">
    <citation type="submission" date="2017-01" db="EMBL/GenBank/DDBJ databases">
        <authorList>
            <person name="Brunel B."/>
        </authorList>
    </citation>
    <scope>NUCLEOTIDE SEQUENCE [LARGE SCALE GENOMIC DNA]</scope>
</reference>
<dbReference type="EMBL" id="FTPD01000017">
    <property type="protein sequence ID" value="SIT56040.1"/>
    <property type="molecule type" value="Genomic_DNA"/>
</dbReference>
<dbReference type="STRING" id="1631249.BQ8794_240247"/>